<evidence type="ECO:0000313" key="2">
    <source>
        <dbReference type="Proteomes" id="UP000030143"/>
    </source>
</evidence>
<keyword evidence="2" id="KW-1185">Reference proteome</keyword>
<dbReference type="HOGENOM" id="CLU_2997152_0_0_1"/>
<dbReference type="GeneID" id="27677942"/>
<comment type="caution">
    <text evidence="1">The sequence shown here is derived from an EMBL/GenBank/DDBJ whole genome shotgun (WGS) entry which is preliminary data.</text>
</comment>
<evidence type="ECO:0000313" key="1">
    <source>
        <dbReference type="EMBL" id="KGO59938.1"/>
    </source>
</evidence>
<dbReference type="RefSeq" id="XP_016601034.1">
    <property type="nucleotide sequence ID" value="XM_016742523.1"/>
</dbReference>
<gene>
    <name evidence="1" type="ORF">PEX2_052490</name>
</gene>
<dbReference type="VEuPathDB" id="FungiDB:PEXP_103870"/>
<organism evidence="1 2">
    <name type="scientific">Penicillium expansum</name>
    <name type="common">Blue mold rot fungus</name>
    <dbReference type="NCBI Taxonomy" id="27334"/>
    <lineage>
        <taxon>Eukaryota</taxon>
        <taxon>Fungi</taxon>
        <taxon>Dikarya</taxon>
        <taxon>Ascomycota</taxon>
        <taxon>Pezizomycotina</taxon>
        <taxon>Eurotiomycetes</taxon>
        <taxon>Eurotiomycetidae</taxon>
        <taxon>Eurotiales</taxon>
        <taxon>Aspergillaceae</taxon>
        <taxon>Penicillium</taxon>
    </lineage>
</organism>
<dbReference type="AlphaFoldDB" id="A0A0A2JZ56"/>
<proteinExistence type="predicted"/>
<sequence>MEVWSCGDKSIRERWEDSILGNVHGLYNELSNKLSNKLSSNSIEKRKITLSGLGTNP</sequence>
<dbReference type="Proteomes" id="UP000030143">
    <property type="component" value="Unassembled WGS sequence"/>
</dbReference>
<dbReference type="EMBL" id="JQFZ01000087">
    <property type="protein sequence ID" value="KGO59938.1"/>
    <property type="molecule type" value="Genomic_DNA"/>
</dbReference>
<protein>
    <submittedName>
        <fullName evidence="1">Uncharacterized protein</fullName>
    </submittedName>
</protein>
<accession>A0A0A2JZ56</accession>
<name>A0A0A2JZ56_PENEN</name>
<reference evidence="1 2" key="1">
    <citation type="journal article" date="2015" name="Mol. Plant Microbe Interact.">
        <title>Genome, transcriptome, and functional analyses of Penicillium expansum provide new insights into secondary metabolism and pathogenicity.</title>
        <authorList>
            <person name="Ballester A.R."/>
            <person name="Marcet-Houben M."/>
            <person name="Levin E."/>
            <person name="Sela N."/>
            <person name="Selma-Lazaro C."/>
            <person name="Carmona L."/>
            <person name="Wisniewski M."/>
            <person name="Droby S."/>
            <person name="Gonzalez-Candelas L."/>
            <person name="Gabaldon T."/>
        </authorList>
    </citation>
    <scope>NUCLEOTIDE SEQUENCE [LARGE SCALE GENOMIC DNA]</scope>
    <source>
        <strain evidence="1 2">MD-8</strain>
    </source>
</reference>